<comment type="similarity">
    <text evidence="1">Belongs to the plant acyltransferase family.</text>
</comment>
<dbReference type="Proteomes" id="UP000077202">
    <property type="component" value="Unassembled WGS sequence"/>
</dbReference>
<dbReference type="InterPro" id="IPR050317">
    <property type="entry name" value="Plant_Fungal_Acyltransferase"/>
</dbReference>
<feature type="compositionally biased region" description="Basic and acidic residues" evidence="2">
    <location>
        <begin position="248"/>
        <end position="257"/>
    </location>
</feature>
<dbReference type="EMBL" id="AP019870">
    <property type="protein sequence ID" value="BBN10746.1"/>
    <property type="molecule type" value="Genomic_DNA"/>
</dbReference>
<evidence type="ECO:0000256" key="2">
    <source>
        <dbReference type="SAM" id="MobiDB-lite"/>
    </source>
</evidence>
<dbReference type="AlphaFoldDB" id="A0A176WQC0"/>
<accession>A0A176WQC0</accession>
<evidence type="ECO:0000313" key="5">
    <source>
        <dbReference type="Proteomes" id="UP000077202"/>
    </source>
</evidence>
<evidence type="ECO:0000313" key="4">
    <source>
        <dbReference type="EMBL" id="OAE34502.1"/>
    </source>
</evidence>
<dbReference type="Pfam" id="PF02458">
    <property type="entry name" value="Transferase"/>
    <property type="match status" value="2"/>
</dbReference>
<dbReference type="InterPro" id="IPR023213">
    <property type="entry name" value="CAT-like_dom_sf"/>
</dbReference>
<evidence type="ECO:0000313" key="6">
    <source>
        <dbReference type="Proteomes" id="UP001162541"/>
    </source>
</evidence>
<dbReference type="PANTHER" id="PTHR31642">
    <property type="entry name" value="TRICHOTHECENE 3-O-ACETYLTRANSFERASE"/>
    <property type="match status" value="1"/>
</dbReference>
<dbReference type="EMBL" id="LVLJ01000396">
    <property type="protein sequence ID" value="OAE34502.1"/>
    <property type="molecule type" value="Genomic_DNA"/>
</dbReference>
<evidence type="ECO:0000313" key="3">
    <source>
        <dbReference type="EMBL" id="BBN10746.1"/>
    </source>
</evidence>
<dbReference type="Gene3D" id="3.30.559.10">
    <property type="entry name" value="Chloramphenicol acetyltransferase-like domain"/>
    <property type="match status" value="2"/>
</dbReference>
<dbReference type="PANTHER" id="PTHR31642:SF323">
    <property type="entry name" value="BAHD FAMILY ACYLTRANSFERASE, CLADE V"/>
    <property type="match status" value="1"/>
</dbReference>
<dbReference type="GO" id="GO:0016747">
    <property type="term" value="F:acyltransferase activity, transferring groups other than amino-acyl groups"/>
    <property type="evidence" value="ECO:0007669"/>
    <property type="project" value="TreeGrafter"/>
</dbReference>
<proteinExistence type="inferred from homology"/>
<evidence type="ECO:0000256" key="1">
    <source>
        <dbReference type="ARBA" id="ARBA00009861"/>
    </source>
</evidence>
<reference evidence="3" key="2">
    <citation type="journal article" date="2019" name="Curr. Biol.">
        <title>Chromatin organization in early land plants reveals an ancestral association between H3K27me3, transposons, and constitutive heterochromatin.</title>
        <authorList>
            <person name="Montgomery S.A."/>
            <person name="Tanizawa Y."/>
            <person name="Galik B."/>
            <person name="Wang N."/>
            <person name="Ito T."/>
            <person name="Mochizuki T."/>
            <person name="Akimcheva S."/>
            <person name="Bowman J."/>
            <person name="Cognat V."/>
            <person name="Drouard L."/>
            <person name="Ekker H."/>
            <person name="Houng S."/>
            <person name="Kohchi T."/>
            <person name="Lin S."/>
            <person name="Liu L.D."/>
            <person name="Nakamura Y."/>
            <person name="Valeeva L.R."/>
            <person name="Shakirov E.V."/>
            <person name="Shippen D.E."/>
            <person name="Wei W."/>
            <person name="Yagura M."/>
            <person name="Yamaoka S."/>
            <person name="Yamato K.T."/>
            <person name="Liu C."/>
            <person name="Berger F."/>
        </authorList>
    </citation>
    <scope>NUCLEOTIDE SEQUENCE [LARGE SCALE GENOMIC DNA]</scope>
    <source>
        <strain evidence="3">Tak-1</strain>
    </source>
</reference>
<reference evidence="6" key="3">
    <citation type="journal article" date="2020" name="Curr. Biol.">
        <title>Chromatin organization in early land plants reveals an ancestral association between H3K27me3, transposons, and constitutive heterochromatin.</title>
        <authorList>
            <person name="Montgomery S.A."/>
            <person name="Tanizawa Y."/>
            <person name="Galik B."/>
            <person name="Wang N."/>
            <person name="Ito T."/>
            <person name="Mochizuki T."/>
            <person name="Akimcheva S."/>
            <person name="Bowman J.L."/>
            <person name="Cognat V."/>
            <person name="Marechal-Drouard L."/>
            <person name="Ekker H."/>
            <person name="Hong S.F."/>
            <person name="Kohchi T."/>
            <person name="Lin S.S."/>
            <person name="Liu L.D."/>
            <person name="Nakamura Y."/>
            <person name="Valeeva L.R."/>
            <person name="Shakirov E.V."/>
            <person name="Shippen D.E."/>
            <person name="Wei W.L."/>
            <person name="Yagura M."/>
            <person name="Yamaoka S."/>
            <person name="Yamato K.T."/>
            <person name="Liu C."/>
            <person name="Berger F."/>
        </authorList>
    </citation>
    <scope>NUCLEOTIDE SEQUENCE [LARGE SCALE GENOMIC DNA]</scope>
    <source>
        <strain evidence="6">Tak-1</strain>
    </source>
</reference>
<feature type="region of interest" description="Disordered" evidence="2">
    <location>
        <begin position="248"/>
        <end position="275"/>
    </location>
</feature>
<keyword evidence="5" id="KW-1185">Reference proteome</keyword>
<name>A0A176WQC0_MARPO</name>
<organism evidence="4 5">
    <name type="scientific">Marchantia polymorpha subsp. ruderalis</name>
    <dbReference type="NCBI Taxonomy" id="1480154"/>
    <lineage>
        <taxon>Eukaryota</taxon>
        <taxon>Viridiplantae</taxon>
        <taxon>Streptophyta</taxon>
        <taxon>Embryophyta</taxon>
        <taxon>Marchantiophyta</taxon>
        <taxon>Marchantiopsida</taxon>
        <taxon>Marchantiidae</taxon>
        <taxon>Marchantiales</taxon>
        <taxon>Marchantiaceae</taxon>
        <taxon>Marchantia</taxon>
    </lineage>
</organism>
<dbReference type="Proteomes" id="UP001162541">
    <property type="component" value="Chromosome 5"/>
</dbReference>
<sequence length="504" mass="55739">MAQPLVDGSSLELQNVFVSTVKPSERKDHVEKYDVALLDLYLPDFFVPVLFLYKPDPESHIRLSGSEFLRRLKESLSKLLVPYYTFAGRFCKTYDHRIRQLLCNDEGVPFIEAEIDEEMVKVVSLDDFQPLPILCGHQFLNLDAVAYYQTKAEFPLPACFIQATKFRCGGISVNVNFCHQLADGKAMFQFVKDWSQMTLEGHCTNIPIHDRSLTYPVSLLESLMSQGNPEEPQVKTNGTLALDEKSLGAGEHDRSHEGLGAGGAPASLPDCADTEAPVDPAEAVRFIPVPSWASKTLHVRKASVMELKQRAMANEGGLVPTALDCIQSHIWRALSSIPSSVDNKKGSVYGIVAEGRSRMHDPAVPESYSGNAFLLLFSPPLDQPDDDPLTEANIIHNLIRSVTPQSWPGQFAKSVGILLNSAAVPERAFFTSSWYRFPMYEADFGYGKPILATVNVASSTPPSGYAVLMPPRPGSDFLASLHIVMAPEVLQAMLENSEFRSFFH</sequence>
<reference evidence="4 5" key="1">
    <citation type="submission" date="2016-03" db="EMBL/GenBank/DDBJ databases">
        <title>Mechanisms controlling the formation of the plant cell surface in tip-growing cells are functionally conserved among land plants.</title>
        <authorList>
            <person name="Honkanen S."/>
            <person name="Jones V.A."/>
            <person name="Morieri G."/>
            <person name="Champion C."/>
            <person name="Hetherington A.J."/>
            <person name="Kelly S."/>
            <person name="Saint-Marcoux D."/>
            <person name="Proust H."/>
            <person name="Prescott H."/>
            <person name="Dolan L."/>
        </authorList>
    </citation>
    <scope>NUCLEOTIDE SEQUENCE [LARGE SCALE GENOMIC DNA]</scope>
    <source>
        <strain evidence="5">cv. Tak-1 and cv. Tak-2</strain>
        <tissue evidence="4">Whole gametophyte</tissue>
    </source>
</reference>
<protein>
    <submittedName>
        <fullName evidence="4">Uncharacterized protein</fullName>
    </submittedName>
</protein>
<gene>
    <name evidence="4" type="ORF">AXG93_1299s1150</name>
    <name evidence="3" type="ORF">Mp_5g06070</name>
</gene>